<dbReference type="Pfam" id="PF07412">
    <property type="entry name" value="Geminin"/>
    <property type="match status" value="1"/>
</dbReference>
<organism evidence="3 4">
    <name type="scientific">Opisthorchis felineus</name>
    <dbReference type="NCBI Taxonomy" id="147828"/>
    <lineage>
        <taxon>Eukaryota</taxon>
        <taxon>Metazoa</taxon>
        <taxon>Spiralia</taxon>
        <taxon>Lophotrochozoa</taxon>
        <taxon>Platyhelminthes</taxon>
        <taxon>Trematoda</taxon>
        <taxon>Digenea</taxon>
        <taxon>Opisthorchiida</taxon>
        <taxon>Opisthorchiata</taxon>
        <taxon>Opisthorchiidae</taxon>
        <taxon>Opisthorchis</taxon>
    </lineage>
</organism>
<sequence length="173" mass="19744">LDFIPMATVRKGLALRNNIVEHLSKEPTKASVKKSPVTKPTVSAKTDPKVPFRIFEDPVSTNCQHCGSERRKPNVAFRERVSATSVGVQACDTDIREWLCAEKPTEGYWEELAERRRVALKETLDENRELCTLVESLNKELERLNQIEQQAEHFARMYKVLKEASEQMPSDSS</sequence>
<protein>
    <recommendedName>
        <fullName evidence="5">Geminin</fullName>
    </recommendedName>
</protein>
<feature type="region of interest" description="Disordered" evidence="2">
    <location>
        <begin position="26"/>
        <end position="45"/>
    </location>
</feature>
<dbReference type="InterPro" id="IPR022786">
    <property type="entry name" value="Geminin/Multicilin"/>
</dbReference>
<dbReference type="Gene3D" id="1.20.5.1180">
    <property type="entry name" value="Geminin coiled-coil domain"/>
    <property type="match status" value="1"/>
</dbReference>
<dbReference type="SUPFAM" id="SSF111469">
    <property type="entry name" value="Geminin coiled-coil domain"/>
    <property type="match status" value="1"/>
</dbReference>
<dbReference type="AlphaFoldDB" id="A0A4S2LG28"/>
<gene>
    <name evidence="3" type="ORF">CRM22_007857</name>
</gene>
<dbReference type="OrthoDB" id="10043826at2759"/>
<dbReference type="GO" id="GO:0006275">
    <property type="term" value="P:regulation of DNA replication"/>
    <property type="evidence" value="ECO:0007669"/>
    <property type="project" value="InterPro"/>
</dbReference>
<comment type="caution">
    <text evidence="3">The sequence shown here is derived from an EMBL/GenBank/DDBJ whole genome shotgun (WGS) entry which is preliminary data.</text>
</comment>
<keyword evidence="4" id="KW-1185">Reference proteome</keyword>
<evidence type="ECO:0000256" key="1">
    <source>
        <dbReference type="SAM" id="Coils"/>
    </source>
</evidence>
<evidence type="ECO:0000313" key="4">
    <source>
        <dbReference type="Proteomes" id="UP000308267"/>
    </source>
</evidence>
<keyword evidence="1" id="KW-0175">Coiled coil</keyword>
<name>A0A4S2LG28_OPIFE</name>
<dbReference type="STRING" id="147828.A0A4S2LG28"/>
<feature type="non-terminal residue" evidence="3">
    <location>
        <position position="1"/>
    </location>
</feature>
<evidence type="ECO:0008006" key="5">
    <source>
        <dbReference type="Google" id="ProtNLM"/>
    </source>
</evidence>
<evidence type="ECO:0000313" key="3">
    <source>
        <dbReference type="EMBL" id="TGZ61696.1"/>
    </source>
</evidence>
<evidence type="ECO:0000256" key="2">
    <source>
        <dbReference type="SAM" id="MobiDB-lite"/>
    </source>
</evidence>
<dbReference type="Proteomes" id="UP000308267">
    <property type="component" value="Unassembled WGS sequence"/>
</dbReference>
<proteinExistence type="predicted"/>
<accession>A0A4S2LG28</accession>
<feature type="coiled-coil region" evidence="1">
    <location>
        <begin position="120"/>
        <end position="164"/>
    </location>
</feature>
<dbReference type="EMBL" id="SJOL01007826">
    <property type="protein sequence ID" value="TGZ61696.1"/>
    <property type="molecule type" value="Genomic_DNA"/>
</dbReference>
<reference evidence="3 4" key="1">
    <citation type="journal article" date="2019" name="BMC Genomics">
        <title>New insights from Opisthorchis felineus genome: update on genomics of the epidemiologically important liver flukes.</title>
        <authorList>
            <person name="Ershov N.I."/>
            <person name="Mordvinov V.A."/>
            <person name="Prokhortchouk E.B."/>
            <person name="Pakharukova M.Y."/>
            <person name="Gunbin K.V."/>
            <person name="Ustyantsev K."/>
            <person name="Genaev M.A."/>
            <person name="Blinov A.G."/>
            <person name="Mazur A."/>
            <person name="Boulygina E."/>
            <person name="Tsygankova S."/>
            <person name="Khrameeva E."/>
            <person name="Chekanov N."/>
            <person name="Fan G."/>
            <person name="Xiao A."/>
            <person name="Zhang H."/>
            <person name="Xu X."/>
            <person name="Yang H."/>
            <person name="Solovyev V."/>
            <person name="Lee S.M."/>
            <person name="Liu X."/>
            <person name="Afonnikov D.A."/>
            <person name="Skryabin K.G."/>
        </authorList>
    </citation>
    <scope>NUCLEOTIDE SEQUENCE [LARGE SCALE GENOMIC DNA]</scope>
    <source>
        <strain evidence="3">AK-0245</strain>
        <tissue evidence="3">Whole organism</tissue>
    </source>
</reference>